<proteinExistence type="predicted"/>
<feature type="region of interest" description="Disordered" evidence="1">
    <location>
        <begin position="14"/>
        <end position="33"/>
    </location>
</feature>
<organism evidence="2 3">
    <name type="scientific">Panicum virgatum</name>
    <name type="common">Blackwell switchgrass</name>
    <dbReference type="NCBI Taxonomy" id="38727"/>
    <lineage>
        <taxon>Eukaryota</taxon>
        <taxon>Viridiplantae</taxon>
        <taxon>Streptophyta</taxon>
        <taxon>Embryophyta</taxon>
        <taxon>Tracheophyta</taxon>
        <taxon>Spermatophyta</taxon>
        <taxon>Magnoliopsida</taxon>
        <taxon>Liliopsida</taxon>
        <taxon>Poales</taxon>
        <taxon>Poaceae</taxon>
        <taxon>PACMAD clade</taxon>
        <taxon>Panicoideae</taxon>
        <taxon>Panicodae</taxon>
        <taxon>Paniceae</taxon>
        <taxon>Panicinae</taxon>
        <taxon>Panicum</taxon>
        <taxon>Panicum sect. Hiantes</taxon>
    </lineage>
</organism>
<comment type="caution">
    <text evidence="2">The sequence shown here is derived from an EMBL/GenBank/DDBJ whole genome shotgun (WGS) entry which is preliminary data.</text>
</comment>
<evidence type="ECO:0000313" key="3">
    <source>
        <dbReference type="Proteomes" id="UP000823388"/>
    </source>
</evidence>
<keyword evidence="3" id="KW-1185">Reference proteome</keyword>
<dbReference type="AlphaFoldDB" id="A0A8T0UYQ4"/>
<name>A0A8T0UYQ4_PANVG</name>
<gene>
    <name evidence="2" type="ORF">PVAP13_3KG123107</name>
</gene>
<dbReference type="EMBL" id="CM029041">
    <property type="protein sequence ID" value="KAG2627258.1"/>
    <property type="molecule type" value="Genomic_DNA"/>
</dbReference>
<dbReference type="Proteomes" id="UP000823388">
    <property type="component" value="Chromosome 3K"/>
</dbReference>
<evidence type="ECO:0000313" key="2">
    <source>
        <dbReference type="EMBL" id="KAG2627258.1"/>
    </source>
</evidence>
<reference evidence="2" key="1">
    <citation type="submission" date="2020-05" db="EMBL/GenBank/DDBJ databases">
        <title>WGS assembly of Panicum virgatum.</title>
        <authorList>
            <person name="Lovell J.T."/>
            <person name="Jenkins J."/>
            <person name="Shu S."/>
            <person name="Juenger T.E."/>
            <person name="Schmutz J."/>
        </authorList>
    </citation>
    <scope>NUCLEOTIDE SEQUENCE</scope>
    <source>
        <strain evidence="2">AP13</strain>
    </source>
</reference>
<evidence type="ECO:0000256" key="1">
    <source>
        <dbReference type="SAM" id="MobiDB-lite"/>
    </source>
</evidence>
<accession>A0A8T0UYQ4</accession>
<sequence length="104" mass="11247">MYAARWLARVTSGGASPSILGVSPPTPPPQRWLRPLSRTKARLAAEKTRAKQIQAEANLLPTPLARLLLPTRSAARSPVIYHSLADLLSGNRDGGSTNLRSRLI</sequence>
<protein>
    <submittedName>
        <fullName evidence="2">Uncharacterized protein</fullName>
    </submittedName>
</protein>